<sequence>MKDGPGNIPLRYANVGGDGKSILEREYIQSRLRWSNNVKHSPAKLCKRHIPLSLPLSREVDLLLIIQHGNGS</sequence>
<dbReference type="AlphaFoldDB" id="A0A1D1WAZ6"/>
<comment type="caution">
    <text evidence="1">The sequence shown here is derived from an EMBL/GenBank/DDBJ whole genome shotgun (WGS) entry which is preliminary data.</text>
</comment>
<reference evidence="1 2" key="1">
    <citation type="journal article" date="2016" name="Nat. Commun.">
        <title>Extremotolerant tardigrade genome and improved radiotolerance of human cultured cells by tardigrade-unique protein.</title>
        <authorList>
            <person name="Hashimoto T."/>
            <person name="Horikawa D.D."/>
            <person name="Saito Y."/>
            <person name="Kuwahara H."/>
            <person name="Kozuka-Hata H."/>
            <person name="Shin-I T."/>
            <person name="Minakuchi Y."/>
            <person name="Ohishi K."/>
            <person name="Motoyama A."/>
            <person name="Aizu T."/>
            <person name="Enomoto A."/>
            <person name="Kondo K."/>
            <person name="Tanaka S."/>
            <person name="Hara Y."/>
            <person name="Koshikawa S."/>
            <person name="Sagara H."/>
            <person name="Miura T."/>
            <person name="Yokobori S."/>
            <person name="Miyagawa K."/>
            <person name="Suzuki Y."/>
            <person name="Kubo T."/>
            <person name="Oyama M."/>
            <person name="Kohara Y."/>
            <person name="Fujiyama A."/>
            <person name="Arakawa K."/>
            <person name="Katayama T."/>
            <person name="Toyoda A."/>
            <person name="Kunieda T."/>
        </authorList>
    </citation>
    <scope>NUCLEOTIDE SEQUENCE [LARGE SCALE GENOMIC DNA]</scope>
    <source>
        <strain evidence="1 2">YOKOZUNA-1</strain>
    </source>
</reference>
<gene>
    <name evidence="1" type="primary">RvY_18293-1</name>
    <name evidence="1" type="synonym">RvY_18293.1</name>
    <name evidence="1" type="ORF">RvY_18293</name>
</gene>
<dbReference type="EMBL" id="BDGG01000018">
    <property type="protein sequence ID" value="GAV08629.1"/>
    <property type="molecule type" value="Genomic_DNA"/>
</dbReference>
<protein>
    <submittedName>
        <fullName evidence="1">Uncharacterized protein</fullName>
    </submittedName>
</protein>
<evidence type="ECO:0000313" key="1">
    <source>
        <dbReference type="EMBL" id="GAV08629.1"/>
    </source>
</evidence>
<evidence type="ECO:0000313" key="2">
    <source>
        <dbReference type="Proteomes" id="UP000186922"/>
    </source>
</evidence>
<accession>A0A1D1WAZ6</accession>
<proteinExistence type="predicted"/>
<dbReference type="Proteomes" id="UP000186922">
    <property type="component" value="Unassembled WGS sequence"/>
</dbReference>
<name>A0A1D1WAZ6_RAMVA</name>
<keyword evidence="2" id="KW-1185">Reference proteome</keyword>
<organism evidence="1 2">
    <name type="scientific">Ramazzottius varieornatus</name>
    <name type="common">Water bear</name>
    <name type="synonym">Tardigrade</name>
    <dbReference type="NCBI Taxonomy" id="947166"/>
    <lineage>
        <taxon>Eukaryota</taxon>
        <taxon>Metazoa</taxon>
        <taxon>Ecdysozoa</taxon>
        <taxon>Tardigrada</taxon>
        <taxon>Eutardigrada</taxon>
        <taxon>Parachela</taxon>
        <taxon>Hypsibioidea</taxon>
        <taxon>Ramazzottiidae</taxon>
        <taxon>Ramazzottius</taxon>
    </lineage>
</organism>